<keyword evidence="5" id="KW-1185">Reference proteome</keyword>
<evidence type="ECO:0000313" key="5">
    <source>
        <dbReference type="Proteomes" id="UP000823485"/>
    </source>
</evidence>
<dbReference type="Proteomes" id="UP000823485">
    <property type="component" value="Unassembled WGS sequence"/>
</dbReference>
<evidence type="ECO:0000256" key="1">
    <source>
        <dbReference type="ARBA" id="ARBA00009129"/>
    </source>
</evidence>
<evidence type="ECO:0000256" key="2">
    <source>
        <dbReference type="SAM" id="MobiDB-lite"/>
    </source>
</evidence>
<dbReference type="InterPro" id="IPR008462">
    <property type="entry name" value="CsbD"/>
</dbReference>
<protein>
    <submittedName>
        <fullName evidence="4">Uncharacterized protein YjbJ (UPF0337 family)</fullName>
    </submittedName>
</protein>
<dbReference type="InterPro" id="IPR036629">
    <property type="entry name" value="YjbJ_sf"/>
</dbReference>
<accession>A0ABS2R819</accession>
<organism evidence="4 5">
    <name type="scientific">Siminovitchia thermophila</name>
    <dbReference type="NCBI Taxonomy" id="1245522"/>
    <lineage>
        <taxon>Bacteria</taxon>
        <taxon>Bacillati</taxon>
        <taxon>Bacillota</taxon>
        <taxon>Bacilli</taxon>
        <taxon>Bacillales</taxon>
        <taxon>Bacillaceae</taxon>
        <taxon>Siminovitchia</taxon>
    </lineage>
</organism>
<comment type="similarity">
    <text evidence="1">Belongs to the UPF0337 (CsbD) family.</text>
</comment>
<feature type="domain" description="CsbD-like" evidence="3">
    <location>
        <begin position="6"/>
        <end position="45"/>
    </location>
</feature>
<evidence type="ECO:0000313" key="4">
    <source>
        <dbReference type="EMBL" id="MBM7715810.1"/>
    </source>
</evidence>
<proteinExistence type="inferred from homology"/>
<gene>
    <name evidence="4" type="ORF">JOC94_002799</name>
</gene>
<dbReference type="SUPFAM" id="SSF69047">
    <property type="entry name" value="Hypothetical protein YjbJ"/>
    <property type="match status" value="1"/>
</dbReference>
<dbReference type="EMBL" id="JAFBFH010000018">
    <property type="protein sequence ID" value="MBM7715810.1"/>
    <property type="molecule type" value="Genomic_DNA"/>
</dbReference>
<name>A0ABS2R819_9BACI</name>
<comment type="caution">
    <text evidence="4">The sequence shown here is derived from an EMBL/GenBank/DDBJ whole genome shotgun (WGS) entry which is preliminary data.</text>
</comment>
<sequence>MSKNRKIEGTWDKVKGEAKDTFGEATDNKRLQAEGKWDKAKGEAK</sequence>
<reference evidence="4 5" key="1">
    <citation type="submission" date="2021-01" db="EMBL/GenBank/DDBJ databases">
        <title>Genomic Encyclopedia of Type Strains, Phase IV (KMG-IV): sequencing the most valuable type-strain genomes for metagenomic binning, comparative biology and taxonomic classification.</title>
        <authorList>
            <person name="Goeker M."/>
        </authorList>
    </citation>
    <scope>NUCLEOTIDE SEQUENCE [LARGE SCALE GENOMIC DNA]</scope>
    <source>
        <strain evidence="4 5">DSM 105453</strain>
    </source>
</reference>
<dbReference type="Pfam" id="PF05532">
    <property type="entry name" value="CsbD"/>
    <property type="match status" value="1"/>
</dbReference>
<evidence type="ECO:0000259" key="3">
    <source>
        <dbReference type="Pfam" id="PF05532"/>
    </source>
</evidence>
<dbReference type="Gene3D" id="1.10.1470.10">
    <property type="entry name" value="YjbJ"/>
    <property type="match status" value="1"/>
</dbReference>
<dbReference type="RefSeq" id="WP_205179573.1">
    <property type="nucleotide sequence ID" value="NZ_JAFBFH010000018.1"/>
</dbReference>
<feature type="region of interest" description="Disordered" evidence="2">
    <location>
        <begin position="1"/>
        <end position="45"/>
    </location>
</feature>